<dbReference type="EMBL" id="JAWQEG010008068">
    <property type="protein sequence ID" value="KAK3851059.1"/>
    <property type="molecule type" value="Genomic_DNA"/>
</dbReference>
<keyword evidence="2" id="KW-1185">Reference proteome</keyword>
<comment type="caution">
    <text evidence="1">The sequence shown here is derived from an EMBL/GenBank/DDBJ whole genome shotgun (WGS) entry which is preliminary data.</text>
</comment>
<evidence type="ECO:0000313" key="1">
    <source>
        <dbReference type="EMBL" id="KAK3851059.1"/>
    </source>
</evidence>
<proteinExistence type="predicted"/>
<gene>
    <name evidence="1" type="ORF">Pcinc_042262</name>
</gene>
<evidence type="ECO:0000313" key="2">
    <source>
        <dbReference type="Proteomes" id="UP001286313"/>
    </source>
</evidence>
<protein>
    <submittedName>
        <fullName evidence="1">Uncharacterized protein</fullName>
    </submittedName>
</protein>
<reference evidence="1" key="1">
    <citation type="submission" date="2023-10" db="EMBL/GenBank/DDBJ databases">
        <title>Genome assemblies of two species of porcelain crab, Petrolisthes cinctipes and Petrolisthes manimaculis (Anomura: Porcellanidae).</title>
        <authorList>
            <person name="Angst P."/>
        </authorList>
    </citation>
    <scope>NUCLEOTIDE SEQUENCE</scope>
    <source>
        <strain evidence="1">PB745_01</strain>
        <tissue evidence="1">Gill</tissue>
    </source>
</reference>
<dbReference type="AlphaFoldDB" id="A0AAE1BL00"/>
<dbReference type="Proteomes" id="UP001286313">
    <property type="component" value="Unassembled WGS sequence"/>
</dbReference>
<sequence>MKEKKVYSKNTGKRKGHVCCYNEKDAVVKSWEIFLSIAETEETLFWCCDGGEWQVETTNVVDPRGSIQVRVAAEETIVIRLGTTFMLVG</sequence>
<name>A0AAE1BL00_PETCI</name>
<accession>A0AAE1BL00</accession>
<organism evidence="1 2">
    <name type="scientific">Petrolisthes cinctipes</name>
    <name type="common">Flat porcelain crab</name>
    <dbReference type="NCBI Taxonomy" id="88211"/>
    <lineage>
        <taxon>Eukaryota</taxon>
        <taxon>Metazoa</taxon>
        <taxon>Ecdysozoa</taxon>
        <taxon>Arthropoda</taxon>
        <taxon>Crustacea</taxon>
        <taxon>Multicrustacea</taxon>
        <taxon>Malacostraca</taxon>
        <taxon>Eumalacostraca</taxon>
        <taxon>Eucarida</taxon>
        <taxon>Decapoda</taxon>
        <taxon>Pleocyemata</taxon>
        <taxon>Anomura</taxon>
        <taxon>Galatheoidea</taxon>
        <taxon>Porcellanidae</taxon>
        <taxon>Petrolisthes</taxon>
    </lineage>
</organism>